<feature type="binding site" evidence="6 9">
    <location>
        <begin position="141"/>
        <end position="143"/>
    </location>
    <ligand>
        <name>substrate</name>
    </ligand>
</feature>
<dbReference type="eggNOG" id="COG0321">
    <property type="taxonomic scope" value="Bacteria"/>
</dbReference>
<keyword evidence="13" id="KW-1185">Reference proteome</keyword>
<name>A0A1H3W347_9GAMM</name>
<dbReference type="PROSITE" id="PS01313">
    <property type="entry name" value="LIPB"/>
    <property type="match status" value="1"/>
</dbReference>
<dbReference type="UniPathway" id="UPA00538">
    <property type="reaction ID" value="UER00592"/>
</dbReference>
<dbReference type="InterPro" id="IPR020605">
    <property type="entry name" value="Octanoyltransferase_CS"/>
</dbReference>
<dbReference type="GO" id="GO:0005737">
    <property type="term" value="C:cytoplasm"/>
    <property type="evidence" value="ECO:0007669"/>
    <property type="project" value="UniProtKB-SubCell"/>
</dbReference>
<dbReference type="Proteomes" id="UP000187280">
    <property type="component" value="Unassembled WGS sequence"/>
</dbReference>
<comment type="pathway">
    <text evidence="1 6 7">Protein modification; protein lipoylation via endogenous pathway; protein N(6)-(lipoyl)lysine from octanoyl-[acyl-carrier-protein]: step 1/2.</text>
</comment>
<evidence type="ECO:0000256" key="10">
    <source>
        <dbReference type="PIRSR" id="PIRSR016262-3"/>
    </source>
</evidence>
<dbReference type="Gene3D" id="3.30.930.10">
    <property type="entry name" value="Bira Bifunctional Protein, Domain 2"/>
    <property type="match status" value="1"/>
</dbReference>
<dbReference type="EC" id="2.3.1.181" evidence="6 7"/>
<feature type="binding site" evidence="6 9">
    <location>
        <begin position="154"/>
        <end position="156"/>
    </location>
    <ligand>
        <name>substrate</name>
    </ligand>
</feature>
<evidence type="ECO:0000313" key="13">
    <source>
        <dbReference type="Proteomes" id="UP000187280"/>
    </source>
</evidence>
<dbReference type="AlphaFoldDB" id="A0A1H3W347"/>
<protein>
    <recommendedName>
        <fullName evidence="6 7">Octanoyltransferase</fullName>
        <ecNumber evidence="6 7">2.3.1.181</ecNumber>
    </recommendedName>
    <alternativeName>
        <fullName evidence="6">Lipoate-protein ligase B</fullName>
    </alternativeName>
    <alternativeName>
        <fullName evidence="6">Lipoyl/octanoyl transferase</fullName>
    </alternativeName>
    <alternativeName>
        <fullName evidence="6">Octanoyl-[acyl-carrier-protein]-protein N-octanoyltransferase</fullName>
    </alternativeName>
</protein>
<evidence type="ECO:0000256" key="5">
    <source>
        <dbReference type="ARBA" id="ARBA00024732"/>
    </source>
</evidence>
<evidence type="ECO:0000256" key="4">
    <source>
        <dbReference type="ARBA" id="ARBA00023315"/>
    </source>
</evidence>
<dbReference type="NCBIfam" id="NF010922">
    <property type="entry name" value="PRK14342.1"/>
    <property type="match status" value="1"/>
</dbReference>
<evidence type="ECO:0000256" key="2">
    <source>
        <dbReference type="ARBA" id="ARBA00022490"/>
    </source>
</evidence>
<evidence type="ECO:0000256" key="3">
    <source>
        <dbReference type="ARBA" id="ARBA00022679"/>
    </source>
</evidence>
<dbReference type="PANTHER" id="PTHR10993">
    <property type="entry name" value="OCTANOYLTRANSFERASE"/>
    <property type="match status" value="1"/>
</dbReference>
<evidence type="ECO:0000256" key="1">
    <source>
        <dbReference type="ARBA" id="ARBA00004821"/>
    </source>
</evidence>
<dbReference type="GO" id="GO:0009249">
    <property type="term" value="P:protein lipoylation"/>
    <property type="evidence" value="ECO:0007669"/>
    <property type="project" value="InterPro"/>
</dbReference>
<dbReference type="GO" id="GO:0033819">
    <property type="term" value="F:lipoyl(octanoyl) transferase activity"/>
    <property type="evidence" value="ECO:0007669"/>
    <property type="project" value="UniProtKB-EC"/>
</dbReference>
<dbReference type="InterPro" id="IPR045864">
    <property type="entry name" value="aa-tRNA-synth_II/BPL/LPL"/>
</dbReference>
<keyword evidence="4 6" id="KW-0012">Acyltransferase</keyword>
<gene>
    <name evidence="6" type="primary">lipB</name>
    <name evidence="12" type="ORF">SAMN02982996_00289</name>
</gene>
<dbReference type="InterPro" id="IPR000544">
    <property type="entry name" value="Octanoyltransferase"/>
</dbReference>
<keyword evidence="2 6" id="KW-0963">Cytoplasm</keyword>
<comment type="miscellaneous">
    <text evidence="6">In the reaction, the free carboxyl group of octanoic acid is attached via an amide linkage to the epsilon-amino group of a specific lysine residue of lipoyl domains of lipoate-dependent enzymes.</text>
</comment>
<dbReference type="RefSeq" id="WP_026742779.1">
    <property type="nucleotide sequence ID" value="NZ_FNQS01000001.1"/>
</dbReference>
<dbReference type="HAMAP" id="MF_00013">
    <property type="entry name" value="LipB"/>
    <property type="match status" value="1"/>
</dbReference>
<sequence length="236" mass="26305">MTPVEQNKIIIRQLGLLPYEQVSLAMHHFTERRDGDSADELWLVQHSPVFTQGQAGKAEHVLTPGDIPVIQSDRGGQVTYHGPGQQVMYAMIDIKRRKVGVRQLVSAIEQTVVDTLAHFEIEAHARPDAPGVYVGDKKICSLGLRIRHGCSFHGLALNIAMDLSPFQRINPCGYEGMQMTQIRDLIPSATIEETAPVLTAAFMRLLGYTESEWIDWAWEQQGEPQPTAYFSSGRPA</sequence>
<feature type="active site" description="Acyl-thioester intermediate" evidence="6 8">
    <location>
        <position position="172"/>
    </location>
</feature>
<feature type="domain" description="BPL/LPL catalytic" evidence="11">
    <location>
        <begin position="35"/>
        <end position="210"/>
    </location>
</feature>
<dbReference type="STRING" id="71657.SAMN02982996_00289"/>
<proteinExistence type="inferred from homology"/>
<evidence type="ECO:0000256" key="6">
    <source>
        <dbReference type="HAMAP-Rule" id="MF_00013"/>
    </source>
</evidence>
<evidence type="ECO:0000256" key="8">
    <source>
        <dbReference type="PIRSR" id="PIRSR016262-1"/>
    </source>
</evidence>
<dbReference type="PROSITE" id="PS51733">
    <property type="entry name" value="BPL_LPL_CATALYTIC"/>
    <property type="match status" value="1"/>
</dbReference>
<dbReference type="Pfam" id="PF21948">
    <property type="entry name" value="LplA-B_cat"/>
    <property type="match status" value="1"/>
</dbReference>
<evidence type="ECO:0000256" key="9">
    <source>
        <dbReference type="PIRSR" id="PIRSR016262-2"/>
    </source>
</evidence>
<dbReference type="FunFam" id="3.30.930.10:FF:000020">
    <property type="entry name" value="Octanoyltransferase"/>
    <property type="match status" value="1"/>
</dbReference>
<dbReference type="InterPro" id="IPR004143">
    <property type="entry name" value="BPL_LPL_catalytic"/>
</dbReference>
<keyword evidence="3 6" id="KW-0808">Transferase</keyword>
<dbReference type="PIRSF" id="PIRSF016262">
    <property type="entry name" value="LPLase"/>
    <property type="match status" value="1"/>
</dbReference>
<accession>A0A1H3W347</accession>
<feature type="binding site" evidence="6 9">
    <location>
        <begin position="74"/>
        <end position="81"/>
    </location>
    <ligand>
        <name>substrate</name>
    </ligand>
</feature>
<feature type="site" description="Lowers pKa of active site Cys" evidence="6 10">
    <location>
        <position position="138"/>
    </location>
</feature>
<dbReference type="SUPFAM" id="SSF55681">
    <property type="entry name" value="Class II aaRS and biotin synthetases"/>
    <property type="match status" value="1"/>
</dbReference>
<dbReference type="GeneID" id="97763234"/>
<comment type="similarity">
    <text evidence="6 7">Belongs to the LipB family.</text>
</comment>
<dbReference type="PANTHER" id="PTHR10993:SF7">
    <property type="entry name" value="LIPOYLTRANSFERASE 2, MITOCHONDRIAL-RELATED"/>
    <property type="match status" value="1"/>
</dbReference>
<dbReference type="EMBL" id="FNQS01000001">
    <property type="protein sequence ID" value="SDZ80748.1"/>
    <property type="molecule type" value="Genomic_DNA"/>
</dbReference>
<reference evidence="12 13" key="1">
    <citation type="submission" date="2016-10" db="EMBL/GenBank/DDBJ databases">
        <authorList>
            <person name="de Groot N.N."/>
        </authorList>
    </citation>
    <scope>NUCLEOTIDE SEQUENCE [LARGE SCALE GENOMIC DNA]</scope>
    <source>
        <strain evidence="12 13">ATCC 29281</strain>
    </source>
</reference>
<comment type="function">
    <text evidence="5 6 7">Catalyzes the transfer of endogenously produced octanoic acid from octanoyl-acyl-carrier-protein onto the lipoyl domains of lipoate-dependent enzymes. Lipoyl-ACP can also act as a substrate although octanoyl-ACP is likely to be the physiological substrate.</text>
</comment>
<evidence type="ECO:0000313" key="12">
    <source>
        <dbReference type="EMBL" id="SDZ80748.1"/>
    </source>
</evidence>
<comment type="subcellular location">
    <subcellularLocation>
        <location evidence="6">Cytoplasm</location>
    </subcellularLocation>
</comment>
<dbReference type="NCBIfam" id="TIGR00214">
    <property type="entry name" value="lipB"/>
    <property type="match status" value="1"/>
</dbReference>
<organism evidence="12 13">
    <name type="scientific">Lonsdalea quercina</name>
    <dbReference type="NCBI Taxonomy" id="71657"/>
    <lineage>
        <taxon>Bacteria</taxon>
        <taxon>Pseudomonadati</taxon>
        <taxon>Pseudomonadota</taxon>
        <taxon>Gammaproteobacteria</taxon>
        <taxon>Enterobacterales</taxon>
        <taxon>Pectobacteriaceae</taxon>
        <taxon>Lonsdalea</taxon>
    </lineage>
</organism>
<evidence type="ECO:0000259" key="11">
    <source>
        <dbReference type="PROSITE" id="PS51733"/>
    </source>
</evidence>
<comment type="catalytic activity">
    <reaction evidence="6 7">
        <text>octanoyl-[ACP] + L-lysyl-[protein] = N(6)-octanoyl-L-lysyl-[protein] + holo-[ACP] + H(+)</text>
        <dbReference type="Rhea" id="RHEA:17665"/>
        <dbReference type="Rhea" id="RHEA-COMP:9636"/>
        <dbReference type="Rhea" id="RHEA-COMP:9685"/>
        <dbReference type="Rhea" id="RHEA-COMP:9752"/>
        <dbReference type="Rhea" id="RHEA-COMP:9928"/>
        <dbReference type="ChEBI" id="CHEBI:15378"/>
        <dbReference type="ChEBI" id="CHEBI:29969"/>
        <dbReference type="ChEBI" id="CHEBI:64479"/>
        <dbReference type="ChEBI" id="CHEBI:78463"/>
        <dbReference type="ChEBI" id="CHEBI:78809"/>
        <dbReference type="EC" id="2.3.1.181"/>
    </reaction>
</comment>
<dbReference type="CDD" id="cd16444">
    <property type="entry name" value="LipB"/>
    <property type="match status" value="1"/>
</dbReference>
<evidence type="ECO:0000256" key="7">
    <source>
        <dbReference type="PIRNR" id="PIRNR016262"/>
    </source>
</evidence>